<evidence type="ECO:0000256" key="1">
    <source>
        <dbReference type="SAM" id="MobiDB-lite"/>
    </source>
</evidence>
<feature type="compositionally biased region" description="Low complexity" evidence="1">
    <location>
        <begin position="274"/>
        <end position="286"/>
    </location>
</feature>
<dbReference type="Gene3D" id="3.90.1290.10">
    <property type="entry name" value="Plakin repeat"/>
    <property type="match status" value="5"/>
</dbReference>
<feature type="region of interest" description="Disordered" evidence="1">
    <location>
        <begin position="1056"/>
        <end position="1291"/>
    </location>
</feature>
<feature type="compositionally biased region" description="Low complexity" evidence="1">
    <location>
        <begin position="1195"/>
        <end position="1214"/>
    </location>
</feature>
<evidence type="ECO:0000313" key="2">
    <source>
        <dbReference type="EMBL" id="MPC08720.1"/>
    </source>
</evidence>
<organism evidence="2 3">
    <name type="scientific">Portunus trituberculatus</name>
    <name type="common">Swimming crab</name>
    <name type="synonym">Neptunus trituberculatus</name>
    <dbReference type="NCBI Taxonomy" id="210409"/>
    <lineage>
        <taxon>Eukaryota</taxon>
        <taxon>Metazoa</taxon>
        <taxon>Ecdysozoa</taxon>
        <taxon>Arthropoda</taxon>
        <taxon>Crustacea</taxon>
        <taxon>Multicrustacea</taxon>
        <taxon>Malacostraca</taxon>
        <taxon>Eumalacostraca</taxon>
        <taxon>Eucarida</taxon>
        <taxon>Decapoda</taxon>
        <taxon>Pleocyemata</taxon>
        <taxon>Brachyura</taxon>
        <taxon>Eubrachyura</taxon>
        <taxon>Portunoidea</taxon>
        <taxon>Portunidae</taxon>
        <taxon>Portuninae</taxon>
        <taxon>Portunus</taxon>
    </lineage>
</organism>
<feature type="compositionally biased region" description="Low complexity" evidence="1">
    <location>
        <begin position="1149"/>
        <end position="1168"/>
    </location>
</feature>
<feature type="compositionally biased region" description="Basic and acidic residues" evidence="1">
    <location>
        <begin position="306"/>
        <end position="321"/>
    </location>
</feature>
<feature type="compositionally biased region" description="Polar residues" evidence="1">
    <location>
        <begin position="1215"/>
        <end position="1229"/>
    </location>
</feature>
<feature type="region of interest" description="Disordered" evidence="1">
    <location>
        <begin position="119"/>
        <end position="357"/>
    </location>
</feature>
<feature type="compositionally biased region" description="Low complexity" evidence="1">
    <location>
        <begin position="193"/>
        <end position="237"/>
    </location>
</feature>
<name>A0A5B7CHA6_PORTR</name>
<feature type="compositionally biased region" description="Basic and acidic residues" evidence="1">
    <location>
        <begin position="339"/>
        <end position="357"/>
    </location>
</feature>
<dbReference type="SUPFAM" id="SSF75399">
    <property type="entry name" value="Plakin repeat"/>
    <property type="match status" value="4"/>
</dbReference>
<reference evidence="2 3" key="1">
    <citation type="submission" date="2019-05" db="EMBL/GenBank/DDBJ databases">
        <title>Another draft genome of Portunus trituberculatus and its Hox gene families provides insights of decapod evolution.</title>
        <authorList>
            <person name="Jeong J.-H."/>
            <person name="Song I."/>
            <person name="Kim S."/>
            <person name="Choi T."/>
            <person name="Kim D."/>
            <person name="Ryu S."/>
            <person name="Kim W."/>
        </authorList>
    </citation>
    <scope>NUCLEOTIDE SEQUENCE [LARGE SCALE GENOMIC DNA]</scope>
    <source>
        <tissue evidence="2">Muscle</tissue>
    </source>
</reference>
<feature type="compositionally biased region" description="Polar residues" evidence="1">
    <location>
        <begin position="166"/>
        <end position="184"/>
    </location>
</feature>
<dbReference type="InterPro" id="IPR035915">
    <property type="entry name" value="Plakin_repeat_sf"/>
</dbReference>
<proteinExistence type="predicted"/>
<feature type="compositionally biased region" description="Polar residues" evidence="1">
    <location>
        <begin position="247"/>
        <end position="262"/>
    </location>
</feature>
<dbReference type="Proteomes" id="UP000324222">
    <property type="component" value="Unassembled WGS sequence"/>
</dbReference>
<comment type="caution">
    <text evidence="2">The sequence shown here is derived from an EMBL/GenBank/DDBJ whole genome shotgun (WGS) entry which is preliminary data.</text>
</comment>
<feature type="compositionally biased region" description="Basic and acidic residues" evidence="1">
    <location>
        <begin position="263"/>
        <end position="273"/>
    </location>
</feature>
<feature type="compositionally biased region" description="Polar residues" evidence="1">
    <location>
        <begin position="1179"/>
        <end position="1194"/>
    </location>
</feature>
<dbReference type="InterPro" id="IPR001101">
    <property type="entry name" value="Plectin_repeat"/>
</dbReference>
<protein>
    <submittedName>
        <fullName evidence="2">Plectin</fullName>
    </submittedName>
</protein>
<sequence length="1532" mass="165565">MNDLYLARTDRRPFLSGPLSSARLYRQLDEMVIGNVGVVHLSLSDTLLVTSQGVGGYTRLAPPTFSLISMSRSINGYYEDAFLENDVTYKPCFWNGMLFTKTFHRTGLYSSNVSFGESRSSSMKSDSSHHRVSTVSAGHKAAGPSTLFGVFESDPAGPRPLAPSASPHSSTQPRSNTTRWSNTESDMKHLRSLRSSSTSKTTTSKANVSKSNVNTSSKTQAINSKSSKASVSSKSSVTKNDEKDASVKSSGLTSAKSKSLNKSRTDKTVKLGDSRSSPASRLSSTRGTQTNKSERKSGKGNSKSVHTRDPHSHGARTDTTAHTKLKLGAKTDPNSTDSKAQKTDVDNKNCPRVRYGETTKKGDRSVTAIHNFQLEDLSPVSLEKTFRTELNLPESNHDYSAPVILEDDTNEFRAKSEAHVTVTSDLLPTQRRTSASQLLDTGSVVDGSVTTTTTLGGSSLQVTTTTSTRRQTPATAASGAAEAHIVHPVSGETLTLHEAMVGELVDLTSGTLTHPTTGEKMPLSVAAERGYLNPTLLHHLETPCGIIDPATGKELTLLQATKKGLYSPEEGSFKDPTTGELLSPEKAAKLGFIILEKVSFFTELCVPVVASLTLYDAIVEGHVNVRTGEFTVPASGEKIPLTQAFAKSFISAEPAPVATSGISLSEAVNQGFIDDYSGQAVDRNSGNKYTLDEAIQKGLLAPHIREVVNSDTGCKLTVAEAIQEGVLDVTAGRYVNNVTNKKLKFSEAVQQQLICRPFTLKDCSDLKLLDNKGEIQDPQIRDHIPLLEAVGKGIVDVELKSIKDTASKTLLTLPEAFMFSVLLPEGKYRDTESGEVMSLLEAVNKGLITSVSTKTIFDIDGIKDPESGDYISFKMALHKGIIDPQTGMFTDPRTGTTMTLEEAVEAKRIQPQILETLKMNIGLVDSDGKEMNVVEAVLSGRLDPNTGQVLDPKTGNAVALEDAVRKKIITPEGAATLRGLLSVTVTTATITKTIKRYVTVKSTGVLTTESKVTLQEAQQRGLINEAQGTFQDPESGATVPLDEAIERGLVTLSTEWPTSLPVEQVTSPESPTRETTKRHLSPDKPHTPVKAARTSMSPEKEQPFKMSPTKSPERPSRRGSSEKETLEGRTSPEKREASPPKAPDRRSSPTKSSRPTSPSKSVKSSPVKELAEPELMDTKVSTTRPDMLFETQNGSKESSPVKSFPESPSKSPSSRQMSPFTLSRETSPVKSFGSRPDSPMKSSGIGPESPLKTDESMPTSPDKGLIKDQVLSPERPPRKGKSTLKSPADSVDSAMGIVDDLDMTSSGASLTGSTSAFTDSYSIKTRTLELPPDGWYLKEAIEEKLYDPVMGLFTIPGTDRLVSFEECVKIGIIDQRSAEAIDPKNGRKISLMRAIEKGVLDCTGRYPDESNTDRRLTMKEAITKKFVILIDRTEVTEQASGRVIQITSVEGQPDKVQVFDGEGEVTSSVTEIKTNEPAVDDAHVEIKPGMTFHPTEGNIHMEDGSVVDVVTAVKEGKIQPTGVKRGNEERDY</sequence>
<dbReference type="Pfam" id="PF00681">
    <property type="entry name" value="Plectin"/>
    <property type="match status" value="1"/>
</dbReference>
<dbReference type="EMBL" id="VSRR010000041">
    <property type="protein sequence ID" value="MPC08720.1"/>
    <property type="molecule type" value="Genomic_DNA"/>
</dbReference>
<feature type="compositionally biased region" description="Basic and acidic residues" evidence="1">
    <location>
        <begin position="1111"/>
        <end position="1147"/>
    </location>
</feature>
<feature type="compositionally biased region" description="Basic and acidic residues" evidence="1">
    <location>
        <begin position="1071"/>
        <end position="1086"/>
    </location>
</feature>
<keyword evidence="3" id="KW-1185">Reference proteome</keyword>
<dbReference type="GO" id="GO:0005856">
    <property type="term" value="C:cytoskeleton"/>
    <property type="evidence" value="ECO:0007669"/>
    <property type="project" value="InterPro"/>
</dbReference>
<accession>A0A5B7CHA6</accession>
<gene>
    <name evidence="2" type="primary">Plec_2</name>
    <name evidence="2" type="ORF">E2C01_001314</name>
</gene>
<evidence type="ECO:0000313" key="3">
    <source>
        <dbReference type="Proteomes" id="UP000324222"/>
    </source>
</evidence>
<dbReference type="SMART" id="SM00250">
    <property type="entry name" value="PLEC"/>
    <property type="match status" value="11"/>
</dbReference>
<dbReference type="OrthoDB" id="6357129at2759"/>